<gene>
    <name evidence="1" type="ORF">SAMN04487995_4578</name>
</gene>
<accession>A0A1H6YJU5</accession>
<organism evidence="1 2">
    <name type="scientific">Dyadobacter koreensis</name>
    <dbReference type="NCBI Taxonomy" id="408657"/>
    <lineage>
        <taxon>Bacteria</taxon>
        <taxon>Pseudomonadati</taxon>
        <taxon>Bacteroidota</taxon>
        <taxon>Cytophagia</taxon>
        <taxon>Cytophagales</taxon>
        <taxon>Spirosomataceae</taxon>
        <taxon>Dyadobacter</taxon>
    </lineage>
</organism>
<name>A0A1H6YJU5_9BACT</name>
<keyword evidence="2" id="KW-1185">Reference proteome</keyword>
<proteinExistence type="predicted"/>
<reference evidence="1 2" key="1">
    <citation type="submission" date="2016-10" db="EMBL/GenBank/DDBJ databases">
        <authorList>
            <person name="de Groot N.N."/>
        </authorList>
    </citation>
    <scope>NUCLEOTIDE SEQUENCE [LARGE SCALE GENOMIC DNA]</scope>
    <source>
        <strain evidence="1 2">DSM 19938</strain>
    </source>
</reference>
<dbReference type="EMBL" id="FNXY01000007">
    <property type="protein sequence ID" value="SEJ41593.1"/>
    <property type="molecule type" value="Genomic_DNA"/>
</dbReference>
<sequence>MSKKIKLSQKQIRNLLGKSIKITLEIIVKENNEQLSTVSLSGGADKASIKYEFTRDQITLINISIENKSVPTPADTGNVELDFIPLSGQITVSAIATGNGTGTLQLIYLGKNLLTQPIDFNFSGGHGTINQLVKIG</sequence>
<dbReference type="STRING" id="408657.SAMN04487995_4578"/>
<evidence type="ECO:0000313" key="2">
    <source>
        <dbReference type="Proteomes" id="UP000199532"/>
    </source>
</evidence>
<dbReference type="AlphaFoldDB" id="A0A1H6YJU5"/>
<dbReference type="RefSeq" id="WP_090338562.1">
    <property type="nucleotide sequence ID" value="NZ_FNXY01000007.1"/>
</dbReference>
<evidence type="ECO:0000313" key="1">
    <source>
        <dbReference type="EMBL" id="SEJ41593.1"/>
    </source>
</evidence>
<dbReference type="Proteomes" id="UP000199532">
    <property type="component" value="Unassembled WGS sequence"/>
</dbReference>
<protein>
    <submittedName>
        <fullName evidence="1">Uncharacterized protein</fullName>
    </submittedName>
</protein>